<gene>
    <name evidence="1" type="ORF">LTRI10_LOCUS1817</name>
</gene>
<keyword evidence="2" id="KW-1185">Reference proteome</keyword>
<name>A0AAV2CD59_9ROSI</name>
<evidence type="ECO:0000313" key="2">
    <source>
        <dbReference type="Proteomes" id="UP001497516"/>
    </source>
</evidence>
<accession>A0AAV2CD59</accession>
<protein>
    <submittedName>
        <fullName evidence="1">Uncharacterized protein</fullName>
    </submittedName>
</protein>
<proteinExistence type="predicted"/>
<evidence type="ECO:0000313" key="1">
    <source>
        <dbReference type="EMBL" id="CAL1353957.1"/>
    </source>
</evidence>
<dbReference type="Proteomes" id="UP001497516">
    <property type="component" value="Chromosome 1"/>
</dbReference>
<sequence length="195" mass="22541">MPWWNLNLIIFIKKTTLPNCLFFFTIRPFPFFAYPLRPETPPPFHLNSKSLTTLNRRQLENPTNPIDENPAKPIDETLQRESNLCCFPRRTSNYSISQNSELAHSVEDFSSEIGYEKPKNRTPRNHESQLRLFFLLFPRQCLSLSPSASLTLSSVVASGFVPIPHVLLDSRQFLQFFFSSCRSGFPSREPITTEL</sequence>
<organism evidence="1 2">
    <name type="scientific">Linum trigynum</name>
    <dbReference type="NCBI Taxonomy" id="586398"/>
    <lineage>
        <taxon>Eukaryota</taxon>
        <taxon>Viridiplantae</taxon>
        <taxon>Streptophyta</taxon>
        <taxon>Embryophyta</taxon>
        <taxon>Tracheophyta</taxon>
        <taxon>Spermatophyta</taxon>
        <taxon>Magnoliopsida</taxon>
        <taxon>eudicotyledons</taxon>
        <taxon>Gunneridae</taxon>
        <taxon>Pentapetalae</taxon>
        <taxon>rosids</taxon>
        <taxon>fabids</taxon>
        <taxon>Malpighiales</taxon>
        <taxon>Linaceae</taxon>
        <taxon>Linum</taxon>
    </lineage>
</organism>
<dbReference type="AlphaFoldDB" id="A0AAV2CD59"/>
<reference evidence="1 2" key="1">
    <citation type="submission" date="2024-04" db="EMBL/GenBank/DDBJ databases">
        <authorList>
            <person name="Fracassetti M."/>
        </authorList>
    </citation>
    <scope>NUCLEOTIDE SEQUENCE [LARGE SCALE GENOMIC DNA]</scope>
</reference>
<dbReference type="EMBL" id="OZ034813">
    <property type="protein sequence ID" value="CAL1353957.1"/>
    <property type="molecule type" value="Genomic_DNA"/>
</dbReference>